<dbReference type="Proteomes" id="UP001174909">
    <property type="component" value="Unassembled WGS sequence"/>
</dbReference>
<evidence type="ECO:0000256" key="1">
    <source>
        <dbReference type="SAM" id="SignalP"/>
    </source>
</evidence>
<dbReference type="EMBL" id="CASHTH010004480">
    <property type="protein sequence ID" value="CAI8057856.1"/>
    <property type="molecule type" value="Genomic_DNA"/>
</dbReference>
<dbReference type="PANTHER" id="PTHR10504:SF131">
    <property type="entry name" value="BPI2 DOMAIN-CONTAINING PROTEIN"/>
    <property type="match status" value="1"/>
</dbReference>
<dbReference type="PANTHER" id="PTHR10504">
    <property type="entry name" value="BACTERICIDAL PERMEABILITY-INCREASING BPI PROTEIN-RELATED"/>
    <property type="match status" value="1"/>
</dbReference>
<name>A0AA35U2B2_GEOBA</name>
<dbReference type="GO" id="GO:0005615">
    <property type="term" value="C:extracellular space"/>
    <property type="evidence" value="ECO:0007669"/>
    <property type="project" value="TreeGrafter"/>
</dbReference>
<dbReference type="SUPFAM" id="SSF55394">
    <property type="entry name" value="Bactericidal permeability-increasing protein, BPI"/>
    <property type="match status" value="1"/>
</dbReference>
<feature type="chain" id="PRO_5041362857" evidence="1">
    <location>
        <begin position="25"/>
        <end position="82"/>
    </location>
</feature>
<feature type="signal peptide" evidence="1">
    <location>
        <begin position="1"/>
        <end position="24"/>
    </location>
</feature>
<dbReference type="InterPro" id="IPR017943">
    <property type="entry name" value="Bactericidal_perm-incr_a/b_dom"/>
</dbReference>
<gene>
    <name evidence="2" type="ORF">GBAR_LOCUS31495</name>
</gene>
<accession>A0AA35U2B2</accession>
<comment type="caution">
    <text evidence="2">The sequence shown here is derived from an EMBL/GenBank/DDBJ whole genome shotgun (WGS) entry which is preliminary data.</text>
</comment>
<sequence length="82" mass="8487">MAGSFQADFSSVVFLAALFGCCWSVNPGLRTALTSKGLNYACSVGIPILEKELLTVAIPDISGDADTPIGSISYSLSKSAIQ</sequence>
<organism evidence="2 3">
    <name type="scientific">Geodia barretti</name>
    <name type="common">Barrett's horny sponge</name>
    <dbReference type="NCBI Taxonomy" id="519541"/>
    <lineage>
        <taxon>Eukaryota</taxon>
        <taxon>Metazoa</taxon>
        <taxon>Porifera</taxon>
        <taxon>Demospongiae</taxon>
        <taxon>Heteroscleromorpha</taxon>
        <taxon>Tetractinellida</taxon>
        <taxon>Astrophorina</taxon>
        <taxon>Geodiidae</taxon>
        <taxon>Geodia</taxon>
    </lineage>
</organism>
<keyword evidence="1" id="KW-0732">Signal</keyword>
<proteinExistence type="predicted"/>
<reference evidence="2" key="1">
    <citation type="submission" date="2023-03" db="EMBL/GenBank/DDBJ databases">
        <authorList>
            <person name="Steffen K."/>
            <person name="Cardenas P."/>
        </authorList>
    </citation>
    <scope>NUCLEOTIDE SEQUENCE</scope>
</reference>
<dbReference type="InterPro" id="IPR032942">
    <property type="entry name" value="BPI/LBP/Plunc"/>
</dbReference>
<keyword evidence="3" id="KW-1185">Reference proteome</keyword>
<protein>
    <submittedName>
        <fullName evidence="2">Bactericidal permeability-increasing protein</fullName>
    </submittedName>
</protein>
<evidence type="ECO:0000313" key="2">
    <source>
        <dbReference type="EMBL" id="CAI8057856.1"/>
    </source>
</evidence>
<dbReference type="AlphaFoldDB" id="A0AA35U2B2"/>
<dbReference type="Gene3D" id="3.15.10.10">
    <property type="entry name" value="Bactericidal permeability-increasing protein, domain 1"/>
    <property type="match status" value="1"/>
</dbReference>
<evidence type="ECO:0000313" key="3">
    <source>
        <dbReference type="Proteomes" id="UP001174909"/>
    </source>
</evidence>
<dbReference type="GO" id="GO:0008289">
    <property type="term" value="F:lipid binding"/>
    <property type="evidence" value="ECO:0007669"/>
    <property type="project" value="InterPro"/>
</dbReference>